<name>A0AAJ5W5F5_9MICO</name>
<dbReference type="AlphaFoldDB" id="A0AAJ5W5F5"/>
<accession>A0AAJ5W5F5</accession>
<organism evidence="1 2">
    <name type="scientific">Candidatus Microbacterium phytovorans</name>
    <dbReference type="NCBI Taxonomy" id="3121374"/>
    <lineage>
        <taxon>Bacteria</taxon>
        <taxon>Bacillati</taxon>
        <taxon>Actinomycetota</taxon>
        <taxon>Actinomycetes</taxon>
        <taxon>Micrococcales</taxon>
        <taxon>Microbacteriaceae</taxon>
        <taxon>Microbacterium</taxon>
    </lineage>
</organism>
<dbReference type="Proteomes" id="UP001213972">
    <property type="component" value="Chromosome"/>
</dbReference>
<dbReference type="EMBL" id="CP119321">
    <property type="protein sequence ID" value="WEK14580.1"/>
    <property type="molecule type" value="Genomic_DNA"/>
</dbReference>
<gene>
    <name evidence="1" type="ORF">P0Y48_05080</name>
</gene>
<evidence type="ECO:0000313" key="1">
    <source>
        <dbReference type="EMBL" id="WEK14580.1"/>
    </source>
</evidence>
<protein>
    <submittedName>
        <fullName evidence="1">Uncharacterized protein</fullName>
    </submittedName>
</protein>
<sequence length="91" mass="9970">MIITQGDPATGHIEYTEVVYWVTFWTEESPGQWLSDTVRLSGAGSVSEALEYCVARVATTFVLSVETPQDPHGRLVLQGRDPLAEGQALSF</sequence>
<reference evidence="1" key="1">
    <citation type="submission" date="2023-03" db="EMBL/GenBank/DDBJ databases">
        <title>Andean soil-derived lignocellulolytic bacterial consortium as a source of novel taxa and putative plastic-active enzymes.</title>
        <authorList>
            <person name="Diaz-Garcia L."/>
            <person name="Chuvochina M."/>
            <person name="Feuerriegel G."/>
            <person name="Bunk B."/>
            <person name="Sproer C."/>
            <person name="Streit W.R."/>
            <person name="Rodriguez L.M."/>
            <person name="Overmann J."/>
            <person name="Jimenez D.J."/>
        </authorList>
    </citation>
    <scope>NUCLEOTIDE SEQUENCE</scope>
    <source>
        <strain evidence="1">MAG 4610</strain>
    </source>
</reference>
<evidence type="ECO:0000313" key="2">
    <source>
        <dbReference type="Proteomes" id="UP001213972"/>
    </source>
</evidence>
<proteinExistence type="predicted"/>